<protein>
    <submittedName>
        <fullName evidence="1">Uncharacterized protein</fullName>
    </submittedName>
</protein>
<keyword evidence="2" id="KW-1185">Reference proteome</keyword>
<gene>
    <name evidence="1" type="ORF">QQX98_002481</name>
</gene>
<proteinExistence type="predicted"/>
<dbReference type="EMBL" id="JAZAVJ010000026">
    <property type="protein sequence ID" value="KAK7420917.1"/>
    <property type="molecule type" value="Genomic_DNA"/>
</dbReference>
<comment type="caution">
    <text evidence="1">The sequence shown here is derived from an EMBL/GenBank/DDBJ whole genome shotgun (WGS) entry which is preliminary data.</text>
</comment>
<sequence>MSTAKDFRDIHPWTAYPGSASHNSGHCEKAPTLVAFAAENDELDNDAWGYQVEPGMRTYAWTKLLLDNSSLPTEYDDPSLRNAIGRGMMNLPPGRTAKGIVSAYLR</sequence>
<evidence type="ECO:0000313" key="2">
    <source>
        <dbReference type="Proteomes" id="UP001498476"/>
    </source>
</evidence>
<organism evidence="1 2">
    <name type="scientific">Neonectria punicea</name>
    <dbReference type="NCBI Taxonomy" id="979145"/>
    <lineage>
        <taxon>Eukaryota</taxon>
        <taxon>Fungi</taxon>
        <taxon>Dikarya</taxon>
        <taxon>Ascomycota</taxon>
        <taxon>Pezizomycotina</taxon>
        <taxon>Sordariomycetes</taxon>
        <taxon>Hypocreomycetidae</taxon>
        <taxon>Hypocreales</taxon>
        <taxon>Nectriaceae</taxon>
        <taxon>Neonectria</taxon>
    </lineage>
</organism>
<reference evidence="1 2" key="1">
    <citation type="journal article" date="2025" name="Microbiol. Resour. Announc.">
        <title>Draft genome sequences for Neonectria magnoliae and Neonectria punicea, canker pathogens of Liriodendron tulipifera and Acer saccharum in West Virginia.</title>
        <authorList>
            <person name="Petronek H.M."/>
            <person name="Kasson M.T."/>
            <person name="Metheny A.M."/>
            <person name="Stauder C.M."/>
            <person name="Lovett B."/>
            <person name="Lynch S.C."/>
            <person name="Garnas J.R."/>
            <person name="Kasson L.R."/>
            <person name="Stajich J.E."/>
        </authorList>
    </citation>
    <scope>NUCLEOTIDE SEQUENCE [LARGE SCALE GENOMIC DNA]</scope>
    <source>
        <strain evidence="1 2">NRRL 64653</strain>
    </source>
</reference>
<accession>A0ABR1HJC8</accession>
<evidence type="ECO:0000313" key="1">
    <source>
        <dbReference type="EMBL" id="KAK7420917.1"/>
    </source>
</evidence>
<feature type="non-terminal residue" evidence="1">
    <location>
        <position position="106"/>
    </location>
</feature>
<name>A0ABR1HJC8_9HYPO</name>
<dbReference type="Proteomes" id="UP001498476">
    <property type="component" value="Unassembled WGS sequence"/>
</dbReference>